<dbReference type="Gene3D" id="3.40.50.1820">
    <property type="entry name" value="alpha/beta hydrolase"/>
    <property type="match status" value="1"/>
</dbReference>
<dbReference type="SUPFAM" id="SSF53474">
    <property type="entry name" value="alpha/beta-Hydrolases"/>
    <property type="match status" value="1"/>
</dbReference>
<dbReference type="PANTHER" id="PTHR37471:SF1">
    <property type="entry name" value="AB HYDROLASE-1 DOMAIN-CONTAINING PROTEIN"/>
    <property type="match status" value="1"/>
</dbReference>
<proteinExistence type="predicted"/>
<dbReference type="EMBL" id="JAGPYM010000031">
    <property type="protein sequence ID" value="KAH6877154.1"/>
    <property type="molecule type" value="Genomic_DNA"/>
</dbReference>
<keyword evidence="1" id="KW-0472">Membrane</keyword>
<sequence>MIGTSLPEWIFIRIAIFLLQYTPLIYAVSLVNLFLVYRSQAFSLLITQVLNTALLAELVFFLLIYRPFLRRLKQNAQHPEPLLPPERKALFHKCMANIHSAEMYLQGWFLGAPRDEIRRENVKEFLLWGFFERGSDGTFDDEEAISQELDEYIALLEEHLGSPLKEGRGNAQSLRLTFDEIKSVYRSLAWYIIIFFVDQATHLAMMYHGFQYHRRSRANALRIFPPRPQELVKGRYSPSPELSYWHRQHSAPDKLPVVFFHGIGVGLWTYVRFIANLASNKNEQGNIGVIAIEILPISFRLGAPIPTKAEFVTQITTIIDHHCWQDFAVASHSYGSVLTTHMLHTPHLQHRISSVALIDPVTITLQLPHVAYNFTRRLPKRANEWLLWYFASTDPGVALCLGRHFFWRENILWKDDLLVSETDGRKMERKVVVSLAGRDLIVDTAIVLDYLGGTERNVQDPSVDGHENLKVVMHPSLDHAQLFDDAAASGSMVRMVRSNCGIESSVS</sequence>
<evidence type="ECO:0000256" key="1">
    <source>
        <dbReference type="SAM" id="Phobius"/>
    </source>
</evidence>
<dbReference type="Proteomes" id="UP000777438">
    <property type="component" value="Unassembled WGS sequence"/>
</dbReference>
<keyword evidence="1" id="KW-1133">Transmembrane helix</keyword>
<keyword evidence="1" id="KW-0812">Transmembrane</keyword>
<name>A0A9P9AKC1_9HYPO</name>
<comment type="caution">
    <text evidence="2">The sequence shown here is derived from an EMBL/GenBank/DDBJ whole genome shotgun (WGS) entry which is preliminary data.</text>
</comment>
<gene>
    <name evidence="2" type="ORF">B0T10DRAFT_194302</name>
</gene>
<accession>A0A9P9AKC1</accession>
<organism evidence="2 3">
    <name type="scientific">Thelonectria olida</name>
    <dbReference type="NCBI Taxonomy" id="1576542"/>
    <lineage>
        <taxon>Eukaryota</taxon>
        <taxon>Fungi</taxon>
        <taxon>Dikarya</taxon>
        <taxon>Ascomycota</taxon>
        <taxon>Pezizomycotina</taxon>
        <taxon>Sordariomycetes</taxon>
        <taxon>Hypocreomycetidae</taxon>
        <taxon>Hypocreales</taxon>
        <taxon>Nectriaceae</taxon>
        <taxon>Thelonectria</taxon>
    </lineage>
</organism>
<dbReference type="PANTHER" id="PTHR37471">
    <property type="entry name" value="UNNAMED PRODUCT"/>
    <property type="match status" value="1"/>
</dbReference>
<keyword evidence="3" id="KW-1185">Reference proteome</keyword>
<dbReference type="OrthoDB" id="6431331at2759"/>
<feature type="transmembrane region" description="Helical" evidence="1">
    <location>
        <begin position="41"/>
        <end position="65"/>
    </location>
</feature>
<dbReference type="InterPro" id="IPR029058">
    <property type="entry name" value="AB_hydrolase_fold"/>
</dbReference>
<protein>
    <recommendedName>
        <fullName evidence="4">AB hydrolase-1 domain-containing protein</fullName>
    </recommendedName>
</protein>
<evidence type="ECO:0000313" key="2">
    <source>
        <dbReference type="EMBL" id="KAH6877154.1"/>
    </source>
</evidence>
<feature type="transmembrane region" description="Helical" evidence="1">
    <location>
        <begin position="12"/>
        <end position="35"/>
    </location>
</feature>
<reference evidence="2 3" key="1">
    <citation type="journal article" date="2021" name="Nat. Commun.">
        <title>Genetic determinants of endophytism in the Arabidopsis root mycobiome.</title>
        <authorList>
            <person name="Mesny F."/>
            <person name="Miyauchi S."/>
            <person name="Thiergart T."/>
            <person name="Pickel B."/>
            <person name="Atanasova L."/>
            <person name="Karlsson M."/>
            <person name="Huettel B."/>
            <person name="Barry K.W."/>
            <person name="Haridas S."/>
            <person name="Chen C."/>
            <person name="Bauer D."/>
            <person name="Andreopoulos W."/>
            <person name="Pangilinan J."/>
            <person name="LaButti K."/>
            <person name="Riley R."/>
            <person name="Lipzen A."/>
            <person name="Clum A."/>
            <person name="Drula E."/>
            <person name="Henrissat B."/>
            <person name="Kohler A."/>
            <person name="Grigoriev I.V."/>
            <person name="Martin F.M."/>
            <person name="Hacquard S."/>
        </authorList>
    </citation>
    <scope>NUCLEOTIDE SEQUENCE [LARGE SCALE GENOMIC DNA]</scope>
    <source>
        <strain evidence="2 3">MPI-CAGE-CH-0241</strain>
    </source>
</reference>
<evidence type="ECO:0008006" key="4">
    <source>
        <dbReference type="Google" id="ProtNLM"/>
    </source>
</evidence>
<dbReference type="AlphaFoldDB" id="A0A9P9AKC1"/>
<evidence type="ECO:0000313" key="3">
    <source>
        <dbReference type="Proteomes" id="UP000777438"/>
    </source>
</evidence>
<feature type="transmembrane region" description="Helical" evidence="1">
    <location>
        <begin position="188"/>
        <end position="210"/>
    </location>
</feature>